<accession>A0A511DPV9</accession>
<keyword evidence="3" id="KW-1185">Reference proteome</keyword>
<proteinExistence type="predicted"/>
<evidence type="ECO:0000313" key="2">
    <source>
        <dbReference type="EMBL" id="GEL26862.1"/>
    </source>
</evidence>
<dbReference type="AlphaFoldDB" id="A0A511DPV9"/>
<feature type="region of interest" description="Disordered" evidence="1">
    <location>
        <begin position="54"/>
        <end position="105"/>
    </location>
</feature>
<organism evidence="2 3">
    <name type="scientific">Pseudonocardia sulfidoxydans NBRC 16205</name>
    <dbReference type="NCBI Taxonomy" id="1223511"/>
    <lineage>
        <taxon>Bacteria</taxon>
        <taxon>Bacillati</taxon>
        <taxon>Actinomycetota</taxon>
        <taxon>Actinomycetes</taxon>
        <taxon>Pseudonocardiales</taxon>
        <taxon>Pseudonocardiaceae</taxon>
        <taxon>Pseudonocardia</taxon>
    </lineage>
</organism>
<reference evidence="2 3" key="1">
    <citation type="submission" date="2019-07" db="EMBL/GenBank/DDBJ databases">
        <title>Whole genome shotgun sequence of Pseudonocardia sulfidoxydans NBRC 16205.</title>
        <authorList>
            <person name="Hosoyama A."/>
            <person name="Uohara A."/>
            <person name="Ohji S."/>
            <person name="Ichikawa N."/>
        </authorList>
    </citation>
    <scope>NUCLEOTIDE SEQUENCE [LARGE SCALE GENOMIC DNA]</scope>
    <source>
        <strain evidence="2 3">NBRC 16205</strain>
    </source>
</reference>
<evidence type="ECO:0000256" key="1">
    <source>
        <dbReference type="SAM" id="MobiDB-lite"/>
    </source>
</evidence>
<sequence length="105" mass="11507">MALGGSWGCRGYTPEFWCKVLDLIEAGCAVSTGSRISRSAARSIYTWRLQDRIEKGPQPGLTSGEKSELEAANRRITEMRDRTGDPSPASEPPWEVVPPKKDGAK</sequence>
<evidence type="ECO:0000313" key="3">
    <source>
        <dbReference type="Proteomes" id="UP000321685"/>
    </source>
</evidence>
<gene>
    <name evidence="2" type="ORF">PSU4_58160</name>
</gene>
<feature type="compositionally biased region" description="Basic and acidic residues" evidence="1">
    <location>
        <begin position="65"/>
        <end position="84"/>
    </location>
</feature>
<name>A0A511DPV9_9PSEU</name>
<dbReference type="EMBL" id="BJVJ01000117">
    <property type="protein sequence ID" value="GEL26862.1"/>
    <property type="molecule type" value="Genomic_DNA"/>
</dbReference>
<comment type="caution">
    <text evidence="2">The sequence shown here is derived from an EMBL/GenBank/DDBJ whole genome shotgun (WGS) entry which is preliminary data.</text>
</comment>
<protein>
    <submittedName>
        <fullName evidence="2">Uncharacterized protein</fullName>
    </submittedName>
</protein>
<dbReference type="Proteomes" id="UP000321685">
    <property type="component" value="Unassembled WGS sequence"/>
</dbReference>